<keyword evidence="2" id="KW-1185">Reference proteome</keyword>
<dbReference type="PANTHER" id="PTHR46238">
    <property type="entry name" value="REVERSE TRANSCRIPTASE DOMAIN-CONTAINING PROTEIN"/>
    <property type="match status" value="1"/>
</dbReference>
<name>A0A9J5XDV7_SOLCO</name>
<organism evidence="1 2">
    <name type="scientific">Solanum commersonii</name>
    <name type="common">Commerson's wild potato</name>
    <name type="synonym">Commerson's nightshade</name>
    <dbReference type="NCBI Taxonomy" id="4109"/>
    <lineage>
        <taxon>Eukaryota</taxon>
        <taxon>Viridiplantae</taxon>
        <taxon>Streptophyta</taxon>
        <taxon>Embryophyta</taxon>
        <taxon>Tracheophyta</taxon>
        <taxon>Spermatophyta</taxon>
        <taxon>Magnoliopsida</taxon>
        <taxon>eudicotyledons</taxon>
        <taxon>Gunneridae</taxon>
        <taxon>Pentapetalae</taxon>
        <taxon>asterids</taxon>
        <taxon>lamiids</taxon>
        <taxon>Solanales</taxon>
        <taxon>Solanaceae</taxon>
        <taxon>Solanoideae</taxon>
        <taxon>Solaneae</taxon>
        <taxon>Solanum</taxon>
    </lineage>
</organism>
<proteinExistence type="predicted"/>
<evidence type="ECO:0000313" key="1">
    <source>
        <dbReference type="EMBL" id="KAG5585390.1"/>
    </source>
</evidence>
<gene>
    <name evidence="1" type="ORF">H5410_045824</name>
</gene>
<dbReference type="Proteomes" id="UP000824120">
    <property type="component" value="Chromosome 9"/>
</dbReference>
<accession>A0A9J5XDV7</accession>
<sequence>MLYGMTCWSIKYSHVQKMRMLRWMSDINGEQATGKRLRCFVHMKKRCTDALVRRCERLAMDGFRRGRVIVPRFQIMESYEYLNMIWKEKQAKEERHEQILSETSPNGISQICPEFVESNSSIHFCASTINNKKDHSVYR</sequence>
<comment type="caution">
    <text evidence="1">The sequence shown here is derived from an EMBL/GenBank/DDBJ whole genome shotgun (WGS) entry which is preliminary data.</text>
</comment>
<reference evidence="1 2" key="1">
    <citation type="submission" date="2020-09" db="EMBL/GenBank/DDBJ databases">
        <title>De no assembly of potato wild relative species, Solanum commersonii.</title>
        <authorList>
            <person name="Cho K."/>
        </authorList>
    </citation>
    <scope>NUCLEOTIDE SEQUENCE [LARGE SCALE GENOMIC DNA]</scope>
    <source>
        <strain evidence="1">LZ3.2</strain>
        <tissue evidence="1">Leaf</tissue>
    </source>
</reference>
<dbReference type="AlphaFoldDB" id="A0A9J5XDV7"/>
<dbReference type="EMBL" id="JACXVP010000009">
    <property type="protein sequence ID" value="KAG5585390.1"/>
    <property type="molecule type" value="Genomic_DNA"/>
</dbReference>
<protein>
    <submittedName>
        <fullName evidence="1">Uncharacterized protein</fullName>
    </submittedName>
</protein>
<evidence type="ECO:0000313" key="2">
    <source>
        <dbReference type="Proteomes" id="UP000824120"/>
    </source>
</evidence>
<dbReference type="PANTHER" id="PTHR46238:SF8">
    <property type="entry name" value="ENDONUCLEASE_EXONUCLEASE_PHOSPHATASE DOMAIN-CONTAINING PROTEIN"/>
    <property type="match status" value="1"/>
</dbReference>